<evidence type="ECO:0000313" key="4">
    <source>
        <dbReference type="EMBL" id="GAA5150510.1"/>
    </source>
</evidence>
<accession>A0ABP9PUL9</accession>
<dbReference type="RefSeq" id="WP_185064279.1">
    <property type="nucleotide sequence ID" value="NZ_BAABJP010000007.1"/>
</dbReference>
<feature type="domain" description="Pyruvate phosphate dikinase AMP/ATP-binding" evidence="3">
    <location>
        <begin position="18"/>
        <end position="312"/>
    </location>
</feature>
<dbReference type="InterPro" id="IPR051549">
    <property type="entry name" value="PEP_Utilizing_Enz"/>
</dbReference>
<evidence type="ECO:0000256" key="1">
    <source>
        <dbReference type="SAM" id="MobiDB-lite"/>
    </source>
</evidence>
<dbReference type="Proteomes" id="UP001428817">
    <property type="component" value="Unassembled WGS sequence"/>
</dbReference>
<evidence type="ECO:0000259" key="3">
    <source>
        <dbReference type="Pfam" id="PF01326"/>
    </source>
</evidence>
<reference evidence="5" key="1">
    <citation type="journal article" date="2019" name="Int. J. Syst. Evol. Microbiol.">
        <title>The Global Catalogue of Microorganisms (GCM) 10K type strain sequencing project: providing services to taxonomists for standard genome sequencing and annotation.</title>
        <authorList>
            <consortium name="The Broad Institute Genomics Platform"/>
            <consortium name="The Broad Institute Genome Sequencing Center for Infectious Disease"/>
            <person name="Wu L."/>
            <person name="Ma J."/>
        </authorList>
    </citation>
    <scope>NUCLEOTIDE SEQUENCE [LARGE SCALE GENOMIC DNA]</scope>
    <source>
        <strain evidence="5">JCM 18303</strain>
    </source>
</reference>
<evidence type="ECO:0000259" key="2">
    <source>
        <dbReference type="Pfam" id="PF00391"/>
    </source>
</evidence>
<dbReference type="InterPro" id="IPR008279">
    <property type="entry name" value="PEP-util_enz_mobile_dom"/>
</dbReference>
<dbReference type="Gene3D" id="3.30.470.20">
    <property type="entry name" value="ATP-grasp fold, B domain"/>
    <property type="match status" value="1"/>
</dbReference>
<proteinExistence type="predicted"/>
<dbReference type="PANTHER" id="PTHR43615">
    <property type="entry name" value="PHOSPHOENOLPYRUVATE SYNTHASE-RELATED"/>
    <property type="match status" value="1"/>
</dbReference>
<gene>
    <name evidence="4" type="ORF">GCM10023321_16020</name>
</gene>
<sequence>MSEYLRRFDELGSGDVGLAGGKAANLGELTRAGLPVPPGFVLTTPAYDRFVEATGIGPEILELSRPGGDYDRASERIRALFTGREIPAEIAAQAVAAYRELGEPPVAVRSSATAEDLKDASFAGQQDTYLNVRGSDALLTAVRDCWASLWTARALAYRERRHIAPDEVSLAVVVQEMVPFEPDTAAGVMFTANPANGRRDQIAVSAAWGLGEAVVSGAVSTDDLVIESGRVRERNTADKQVMTVTTERGTEEVPVDDRRRREPVLDDRDALRLAALGARIAGHYGAPQDIEWVRSHGELLIVQSRPVTALPEPVGEVPTTWPEPYPKGYYFRASIVEQMPDPLSPLFADMIDGSVTRSLGALMNRAFGRAVMREGDIRFPTINGYAFYYYRRAAMWRMLLRSPAAMPKILFRRNDDFGVSGWRGQAHPRYVEALRAWAGRPVGQLSDRELLDGAGQLLDAGTTYYTAVQSVIPQAALSEMYFQAFYNRLVRRKGDPPAVEFLVGYDSQPIRAEKSLYDLAKWVGAQPGLADQLNSSERPPELDPEVWREWRERFDRHLAEFGHVAYNLDFAAPVPADEPGTLLDALRFHLGGQGGDPHERQRRSADRREAHTRAVRSRLGPVRRALFDRLLRRAQDTGPAREDALADISLAWPAIRRMLLELGRRHAGSGILPAAEDVFWLRHRELASHEKVPAEVIAERRMTWRGQRRANPPQMLPEIGWMKRALARAMPAGDQSQTGDVITGVGASAGEVTAPARVLGGPEEFGQMRPGEVLVARMTTPAWTSLFAMASAVVTDVGGPLSHSSIVAREYGIPAVLGTGVATQRLASGQRIHVDGDAGKVTPAD</sequence>
<feature type="compositionally biased region" description="Basic and acidic residues" evidence="1">
    <location>
        <begin position="596"/>
        <end position="612"/>
    </location>
</feature>
<protein>
    <submittedName>
        <fullName evidence="4">PEP/pyruvate-binding domain-containing protein</fullName>
    </submittedName>
</protein>
<dbReference type="InterPro" id="IPR002192">
    <property type="entry name" value="PPDK_AMP/ATP-bd"/>
</dbReference>
<comment type="caution">
    <text evidence="4">The sequence shown here is derived from an EMBL/GenBank/DDBJ whole genome shotgun (WGS) entry which is preliminary data.</text>
</comment>
<dbReference type="PANTHER" id="PTHR43615:SF1">
    <property type="entry name" value="PPDK_N DOMAIN-CONTAINING PROTEIN"/>
    <property type="match status" value="1"/>
</dbReference>
<feature type="domain" description="PEP-utilising enzyme mobile" evidence="2">
    <location>
        <begin position="769"/>
        <end position="839"/>
    </location>
</feature>
<organism evidence="4 5">
    <name type="scientific">Pseudonocardia eucalypti</name>
    <dbReference type="NCBI Taxonomy" id="648755"/>
    <lineage>
        <taxon>Bacteria</taxon>
        <taxon>Bacillati</taxon>
        <taxon>Actinomycetota</taxon>
        <taxon>Actinomycetes</taxon>
        <taxon>Pseudonocardiales</taxon>
        <taxon>Pseudonocardiaceae</taxon>
        <taxon>Pseudonocardia</taxon>
    </lineage>
</organism>
<name>A0ABP9PUL9_9PSEU</name>
<dbReference type="InterPro" id="IPR013815">
    <property type="entry name" value="ATP_grasp_subdomain_1"/>
</dbReference>
<dbReference type="SUPFAM" id="SSF56059">
    <property type="entry name" value="Glutathione synthetase ATP-binding domain-like"/>
    <property type="match status" value="1"/>
</dbReference>
<dbReference type="Gene3D" id="3.50.30.10">
    <property type="entry name" value="Phosphohistidine domain"/>
    <property type="match status" value="1"/>
</dbReference>
<dbReference type="InterPro" id="IPR036637">
    <property type="entry name" value="Phosphohistidine_dom_sf"/>
</dbReference>
<dbReference type="Pfam" id="PF00391">
    <property type="entry name" value="PEP-utilizers"/>
    <property type="match status" value="1"/>
</dbReference>
<dbReference type="Pfam" id="PF01326">
    <property type="entry name" value="PPDK_N"/>
    <property type="match status" value="1"/>
</dbReference>
<dbReference type="Gene3D" id="3.30.1490.20">
    <property type="entry name" value="ATP-grasp fold, A domain"/>
    <property type="match status" value="1"/>
</dbReference>
<dbReference type="SUPFAM" id="SSF52009">
    <property type="entry name" value="Phosphohistidine domain"/>
    <property type="match status" value="1"/>
</dbReference>
<evidence type="ECO:0000313" key="5">
    <source>
        <dbReference type="Proteomes" id="UP001428817"/>
    </source>
</evidence>
<dbReference type="EMBL" id="BAABJP010000007">
    <property type="protein sequence ID" value="GAA5150510.1"/>
    <property type="molecule type" value="Genomic_DNA"/>
</dbReference>
<feature type="region of interest" description="Disordered" evidence="1">
    <location>
        <begin position="590"/>
        <end position="614"/>
    </location>
</feature>
<keyword evidence="5" id="KW-1185">Reference proteome</keyword>